<keyword evidence="1" id="KW-0812">Transmembrane</keyword>
<accession>A0A4Y2C6P0</accession>
<comment type="caution">
    <text evidence="2">The sequence shown here is derived from an EMBL/GenBank/DDBJ whole genome shotgun (WGS) entry which is preliminary data.</text>
</comment>
<name>A0A4Y2C6P0_ARAVE</name>
<sequence length="100" mass="11246">MSVSITLRCQRNVDKDGLVVRSRLQGRRVTSSKPDFAEALPCMWATQRSYVGCQTSSHWCGTEASSQQWRPRLCSARGSKRVFIKIALVLLLNGTLVYLN</sequence>
<proteinExistence type="predicted"/>
<reference evidence="2 3" key="1">
    <citation type="journal article" date="2019" name="Sci. Rep.">
        <title>Orb-weaving spider Araneus ventricosus genome elucidates the spidroin gene catalogue.</title>
        <authorList>
            <person name="Kono N."/>
            <person name="Nakamura H."/>
            <person name="Ohtoshi R."/>
            <person name="Moran D.A.P."/>
            <person name="Shinohara A."/>
            <person name="Yoshida Y."/>
            <person name="Fujiwara M."/>
            <person name="Mori M."/>
            <person name="Tomita M."/>
            <person name="Arakawa K."/>
        </authorList>
    </citation>
    <scope>NUCLEOTIDE SEQUENCE [LARGE SCALE GENOMIC DNA]</scope>
</reference>
<organism evidence="2 3">
    <name type="scientific">Araneus ventricosus</name>
    <name type="common">Orbweaver spider</name>
    <name type="synonym">Epeira ventricosa</name>
    <dbReference type="NCBI Taxonomy" id="182803"/>
    <lineage>
        <taxon>Eukaryota</taxon>
        <taxon>Metazoa</taxon>
        <taxon>Ecdysozoa</taxon>
        <taxon>Arthropoda</taxon>
        <taxon>Chelicerata</taxon>
        <taxon>Arachnida</taxon>
        <taxon>Araneae</taxon>
        <taxon>Araneomorphae</taxon>
        <taxon>Entelegynae</taxon>
        <taxon>Araneoidea</taxon>
        <taxon>Araneidae</taxon>
        <taxon>Araneus</taxon>
    </lineage>
</organism>
<keyword evidence="1" id="KW-0472">Membrane</keyword>
<dbReference type="AlphaFoldDB" id="A0A4Y2C6P0"/>
<evidence type="ECO:0000313" key="2">
    <source>
        <dbReference type="EMBL" id="GBM00053.1"/>
    </source>
</evidence>
<keyword evidence="1" id="KW-1133">Transmembrane helix</keyword>
<protein>
    <submittedName>
        <fullName evidence="2">Uncharacterized protein</fullName>
    </submittedName>
</protein>
<evidence type="ECO:0000313" key="3">
    <source>
        <dbReference type="Proteomes" id="UP000499080"/>
    </source>
</evidence>
<evidence type="ECO:0000256" key="1">
    <source>
        <dbReference type="SAM" id="Phobius"/>
    </source>
</evidence>
<keyword evidence="3" id="KW-1185">Reference proteome</keyword>
<gene>
    <name evidence="2" type="ORF">AVEN_214123_1</name>
</gene>
<dbReference type="Proteomes" id="UP000499080">
    <property type="component" value="Unassembled WGS sequence"/>
</dbReference>
<feature type="transmembrane region" description="Helical" evidence="1">
    <location>
        <begin position="82"/>
        <end position="99"/>
    </location>
</feature>
<dbReference type="EMBL" id="BGPR01000153">
    <property type="protein sequence ID" value="GBM00053.1"/>
    <property type="molecule type" value="Genomic_DNA"/>
</dbReference>